<organism evidence="6 7">
    <name type="scientific">Candidatus Borkfalkia avistercoris</name>
    <dbReference type="NCBI Taxonomy" id="2838504"/>
    <lineage>
        <taxon>Bacteria</taxon>
        <taxon>Bacillati</taxon>
        <taxon>Bacillota</taxon>
        <taxon>Clostridia</taxon>
        <taxon>Christensenellales</taxon>
        <taxon>Christensenellaceae</taxon>
        <taxon>Candidatus Borkfalkia</taxon>
    </lineage>
</organism>
<name>A0A9D2D072_9FIRM</name>
<dbReference type="SUPFAM" id="SSF54862">
    <property type="entry name" value="4Fe-4S ferredoxins"/>
    <property type="match status" value="1"/>
</dbReference>
<keyword evidence="4" id="KW-0411">Iron-sulfur</keyword>
<reference evidence="6" key="1">
    <citation type="journal article" date="2021" name="PeerJ">
        <title>Extensive microbial diversity within the chicken gut microbiome revealed by metagenomics and culture.</title>
        <authorList>
            <person name="Gilroy R."/>
            <person name="Ravi A."/>
            <person name="Getino M."/>
            <person name="Pursley I."/>
            <person name="Horton D.L."/>
            <person name="Alikhan N.F."/>
            <person name="Baker D."/>
            <person name="Gharbi K."/>
            <person name="Hall N."/>
            <person name="Watson M."/>
            <person name="Adriaenssens E.M."/>
            <person name="Foster-Nyarko E."/>
            <person name="Jarju S."/>
            <person name="Secka A."/>
            <person name="Antonio M."/>
            <person name="Oren A."/>
            <person name="Chaudhuri R.R."/>
            <person name="La Ragione R."/>
            <person name="Hildebrand F."/>
            <person name="Pallen M.J."/>
        </authorList>
    </citation>
    <scope>NUCLEOTIDE SEQUENCE</scope>
    <source>
        <strain evidence="6">CHK187-5294</strain>
    </source>
</reference>
<dbReference type="InterPro" id="IPR005117">
    <property type="entry name" value="NiRdtase/SiRdtase_haem-b_fer"/>
</dbReference>
<dbReference type="PANTHER" id="PTHR11493">
    <property type="entry name" value="SULFITE REDUCTASE [NADPH] SUBUNIT BETA-RELATED"/>
    <property type="match status" value="1"/>
</dbReference>
<dbReference type="Pfam" id="PF01077">
    <property type="entry name" value="NIR_SIR"/>
    <property type="match status" value="1"/>
</dbReference>
<dbReference type="GO" id="GO:0016002">
    <property type="term" value="F:sulfite reductase activity"/>
    <property type="evidence" value="ECO:0007669"/>
    <property type="project" value="TreeGrafter"/>
</dbReference>
<reference evidence="6" key="2">
    <citation type="submission" date="2021-04" db="EMBL/GenBank/DDBJ databases">
        <authorList>
            <person name="Gilroy R."/>
        </authorList>
    </citation>
    <scope>NUCLEOTIDE SEQUENCE</scope>
    <source>
        <strain evidence="6">CHK187-5294</strain>
    </source>
</reference>
<sequence>MEYTVSADEIRRVKGLGFLQDKRYPDVFNARVITVNGKISAAQHRALAEAAEKFGSGELAMTVRLTIEIQGVKYENIEPLRAFLAEHGLYTGGTGKKVRPVVSCKGTTCQYGLIDTFALSEKIHKRFYEGMREISLPHKFKIAVGGCPNNCVKPDLNDVGVIGQRMPTVYPDKCRGCKKCRVETACPIRIAQVREGKIVIPAEECNHCGRCRYMCPFGAVTDYRNGYKIYLGGRWGKRVAQGRAMSKIFTDEEEVMSVIERAILLFRDEGIDGERFADTVARLGFENVERRLIGE</sequence>
<protein>
    <submittedName>
        <fullName evidence="6">4Fe-4S binding protein</fullName>
    </submittedName>
</protein>
<gene>
    <name evidence="6" type="ORF">H9727_07235</name>
</gene>
<dbReference type="InterPro" id="IPR045854">
    <property type="entry name" value="NO2/SO3_Rdtase_4Fe4S_sf"/>
</dbReference>
<dbReference type="PROSITE" id="PS00198">
    <property type="entry name" value="4FE4S_FER_1"/>
    <property type="match status" value="1"/>
</dbReference>
<evidence type="ECO:0000259" key="5">
    <source>
        <dbReference type="PROSITE" id="PS51379"/>
    </source>
</evidence>
<dbReference type="PANTHER" id="PTHR11493:SF54">
    <property type="entry name" value="ANAEROBIC SULFITE REDUCTASE SUBUNIT C"/>
    <property type="match status" value="1"/>
</dbReference>
<keyword evidence="1" id="KW-0004">4Fe-4S</keyword>
<dbReference type="InterPro" id="IPR045169">
    <property type="entry name" value="NO2/SO3_Rdtase_4Fe4S_prot"/>
</dbReference>
<dbReference type="InterPro" id="IPR036136">
    <property type="entry name" value="Nit/Sulf_reduc_fer-like_dom_sf"/>
</dbReference>
<dbReference type="InterPro" id="IPR017900">
    <property type="entry name" value="4Fe4S_Fe_S_CS"/>
</dbReference>
<dbReference type="EMBL" id="DXCL01000043">
    <property type="protein sequence ID" value="HIZ04063.1"/>
    <property type="molecule type" value="Genomic_DNA"/>
</dbReference>
<evidence type="ECO:0000256" key="1">
    <source>
        <dbReference type="ARBA" id="ARBA00022485"/>
    </source>
</evidence>
<proteinExistence type="predicted"/>
<evidence type="ECO:0000256" key="3">
    <source>
        <dbReference type="ARBA" id="ARBA00023004"/>
    </source>
</evidence>
<dbReference type="Pfam" id="PF03460">
    <property type="entry name" value="NIR_SIR_ferr"/>
    <property type="match status" value="1"/>
</dbReference>
<accession>A0A9D2D072</accession>
<dbReference type="PROSITE" id="PS51379">
    <property type="entry name" value="4FE4S_FER_2"/>
    <property type="match status" value="2"/>
</dbReference>
<keyword evidence="3" id="KW-0408">Iron</keyword>
<dbReference type="Gene3D" id="3.30.413.10">
    <property type="entry name" value="Sulfite Reductase Hemoprotein, domain 1"/>
    <property type="match status" value="1"/>
</dbReference>
<evidence type="ECO:0000256" key="2">
    <source>
        <dbReference type="ARBA" id="ARBA00022723"/>
    </source>
</evidence>
<keyword evidence="2" id="KW-0479">Metal-binding</keyword>
<dbReference type="Gene3D" id="3.30.70.20">
    <property type="match status" value="1"/>
</dbReference>
<dbReference type="InterPro" id="IPR006067">
    <property type="entry name" value="NO2/SO3_Rdtase_4Fe4S_dom"/>
</dbReference>
<dbReference type="GO" id="GO:0051539">
    <property type="term" value="F:4 iron, 4 sulfur cluster binding"/>
    <property type="evidence" value="ECO:0007669"/>
    <property type="project" value="UniProtKB-KW"/>
</dbReference>
<feature type="domain" description="4Fe-4S ferredoxin-type" evidence="5">
    <location>
        <begin position="196"/>
        <end position="226"/>
    </location>
</feature>
<dbReference type="SUPFAM" id="SSF56014">
    <property type="entry name" value="Nitrite and sulphite reductase 4Fe-4S domain-like"/>
    <property type="match status" value="1"/>
</dbReference>
<dbReference type="GO" id="GO:0009337">
    <property type="term" value="C:sulfite reductase complex (NADPH)"/>
    <property type="evidence" value="ECO:0007669"/>
    <property type="project" value="TreeGrafter"/>
</dbReference>
<dbReference type="GO" id="GO:0046872">
    <property type="term" value="F:metal ion binding"/>
    <property type="evidence" value="ECO:0007669"/>
    <property type="project" value="UniProtKB-KW"/>
</dbReference>
<dbReference type="InterPro" id="IPR017896">
    <property type="entry name" value="4Fe4S_Fe-S-bd"/>
</dbReference>
<dbReference type="GO" id="GO:0050311">
    <property type="term" value="F:sulfite reductase (ferredoxin) activity"/>
    <property type="evidence" value="ECO:0007669"/>
    <property type="project" value="TreeGrafter"/>
</dbReference>
<feature type="domain" description="4Fe-4S ferredoxin-type" evidence="5">
    <location>
        <begin position="165"/>
        <end position="195"/>
    </location>
</feature>
<evidence type="ECO:0000313" key="7">
    <source>
        <dbReference type="Proteomes" id="UP000824132"/>
    </source>
</evidence>
<dbReference type="Pfam" id="PF00037">
    <property type="entry name" value="Fer4"/>
    <property type="match status" value="1"/>
</dbReference>
<evidence type="ECO:0000256" key="4">
    <source>
        <dbReference type="ARBA" id="ARBA00023014"/>
    </source>
</evidence>
<dbReference type="SUPFAM" id="SSF55124">
    <property type="entry name" value="Nitrite/Sulfite reductase N-terminal domain-like"/>
    <property type="match status" value="1"/>
</dbReference>
<dbReference type="Proteomes" id="UP000824132">
    <property type="component" value="Unassembled WGS sequence"/>
</dbReference>
<comment type="caution">
    <text evidence="6">The sequence shown here is derived from an EMBL/GenBank/DDBJ whole genome shotgun (WGS) entry which is preliminary data.</text>
</comment>
<dbReference type="GO" id="GO:0000103">
    <property type="term" value="P:sulfate assimilation"/>
    <property type="evidence" value="ECO:0007669"/>
    <property type="project" value="TreeGrafter"/>
</dbReference>
<evidence type="ECO:0000313" key="6">
    <source>
        <dbReference type="EMBL" id="HIZ04063.1"/>
    </source>
</evidence>
<dbReference type="AlphaFoldDB" id="A0A9D2D072"/>
<dbReference type="GO" id="GO:0020037">
    <property type="term" value="F:heme binding"/>
    <property type="evidence" value="ECO:0007669"/>
    <property type="project" value="InterPro"/>
</dbReference>